<comment type="caution">
    <text evidence="2">The sequence shown here is derived from an EMBL/GenBank/DDBJ whole genome shotgun (WGS) entry which is preliminary data.</text>
</comment>
<name>A0A6A6NAT4_HEVBR</name>
<reference evidence="2 3" key="1">
    <citation type="journal article" date="2020" name="Mol. Plant">
        <title>The Chromosome-Based Rubber Tree Genome Provides New Insights into Spurge Genome Evolution and Rubber Biosynthesis.</title>
        <authorList>
            <person name="Liu J."/>
            <person name="Shi C."/>
            <person name="Shi C.C."/>
            <person name="Li W."/>
            <person name="Zhang Q.J."/>
            <person name="Zhang Y."/>
            <person name="Li K."/>
            <person name="Lu H.F."/>
            <person name="Shi C."/>
            <person name="Zhu S.T."/>
            <person name="Xiao Z.Y."/>
            <person name="Nan H."/>
            <person name="Yue Y."/>
            <person name="Zhu X.G."/>
            <person name="Wu Y."/>
            <person name="Hong X.N."/>
            <person name="Fan G.Y."/>
            <person name="Tong Y."/>
            <person name="Zhang D."/>
            <person name="Mao C.L."/>
            <person name="Liu Y.L."/>
            <person name="Hao S.J."/>
            <person name="Liu W.Q."/>
            <person name="Lv M.Q."/>
            <person name="Zhang H.B."/>
            <person name="Liu Y."/>
            <person name="Hu-Tang G.R."/>
            <person name="Wang J.P."/>
            <person name="Wang J.H."/>
            <person name="Sun Y.H."/>
            <person name="Ni S.B."/>
            <person name="Chen W.B."/>
            <person name="Zhang X.C."/>
            <person name="Jiao Y.N."/>
            <person name="Eichler E.E."/>
            <person name="Li G.H."/>
            <person name="Liu X."/>
            <person name="Gao L.Z."/>
        </authorList>
    </citation>
    <scope>NUCLEOTIDE SEQUENCE [LARGE SCALE GENOMIC DNA]</scope>
    <source>
        <strain evidence="3">cv. GT1</strain>
        <tissue evidence="2">Leaf</tissue>
    </source>
</reference>
<evidence type="ECO:0000313" key="3">
    <source>
        <dbReference type="Proteomes" id="UP000467840"/>
    </source>
</evidence>
<proteinExistence type="predicted"/>
<dbReference type="AlphaFoldDB" id="A0A6A6NAT4"/>
<organism evidence="2 3">
    <name type="scientific">Hevea brasiliensis</name>
    <name type="common">Para rubber tree</name>
    <name type="synonym">Siphonia brasiliensis</name>
    <dbReference type="NCBI Taxonomy" id="3981"/>
    <lineage>
        <taxon>Eukaryota</taxon>
        <taxon>Viridiplantae</taxon>
        <taxon>Streptophyta</taxon>
        <taxon>Embryophyta</taxon>
        <taxon>Tracheophyta</taxon>
        <taxon>Spermatophyta</taxon>
        <taxon>Magnoliopsida</taxon>
        <taxon>eudicotyledons</taxon>
        <taxon>Gunneridae</taxon>
        <taxon>Pentapetalae</taxon>
        <taxon>rosids</taxon>
        <taxon>fabids</taxon>
        <taxon>Malpighiales</taxon>
        <taxon>Euphorbiaceae</taxon>
        <taxon>Crotonoideae</taxon>
        <taxon>Micrandreae</taxon>
        <taxon>Hevea</taxon>
    </lineage>
</organism>
<feature type="compositionally biased region" description="Basic and acidic residues" evidence="1">
    <location>
        <begin position="1"/>
        <end position="10"/>
    </location>
</feature>
<dbReference type="EMBL" id="JAAGAX010000002">
    <property type="protein sequence ID" value="KAF2321658.1"/>
    <property type="molecule type" value="Genomic_DNA"/>
</dbReference>
<feature type="region of interest" description="Disordered" evidence="1">
    <location>
        <begin position="1"/>
        <end position="47"/>
    </location>
</feature>
<protein>
    <submittedName>
        <fullName evidence="2">Uncharacterized protein</fullName>
    </submittedName>
</protein>
<gene>
    <name evidence="2" type="ORF">GH714_000933</name>
</gene>
<keyword evidence="3" id="KW-1185">Reference proteome</keyword>
<dbReference type="Proteomes" id="UP000467840">
    <property type="component" value="Chromosome 11"/>
</dbReference>
<evidence type="ECO:0000256" key="1">
    <source>
        <dbReference type="SAM" id="MobiDB-lite"/>
    </source>
</evidence>
<sequence>MKGPKPKEENPNNVVSARKPMSINGAIKTSRDSKDNAGDVQEPLVRKEAPRTSIEEIVEDYKLKRLKESFTRLPLVGKNSKNEKICQIYVILLKYSRHGRRSGGVVLDCNDLFSGKFIVEESKLNQASSAFCSSSRPARFKVRTFDLRGGAQVGDGSSDAGKSVDLGLIN</sequence>
<accession>A0A6A6NAT4</accession>
<evidence type="ECO:0000313" key="2">
    <source>
        <dbReference type="EMBL" id="KAF2321658.1"/>
    </source>
</evidence>